<reference evidence="2" key="1">
    <citation type="submission" date="2021-07" db="EMBL/GenBank/DDBJ databases">
        <title>Shewanella sp. YLB-07 whole genome sequence.</title>
        <authorList>
            <person name="Yu L."/>
        </authorList>
    </citation>
    <scope>NUCLEOTIDE SEQUENCE</scope>
    <source>
        <strain evidence="2">YLB-08</strain>
    </source>
</reference>
<keyword evidence="1" id="KW-0732">Signal</keyword>
<dbReference type="EMBL" id="CP045503">
    <property type="protein sequence ID" value="QPG59772.1"/>
    <property type="molecule type" value="Genomic_DNA"/>
</dbReference>
<accession>A0ABX6VCQ5</accession>
<feature type="chain" id="PRO_5045580335" evidence="1">
    <location>
        <begin position="22"/>
        <end position="140"/>
    </location>
</feature>
<feature type="signal peptide" evidence="1">
    <location>
        <begin position="1"/>
        <end position="21"/>
    </location>
</feature>
<dbReference type="RefSeq" id="WP_142873796.1">
    <property type="nucleotide sequence ID" value="NZ_CP045503.2"/>
</dbReference>
<sequence>MLKTTLVILSLFSFVPLATQASTSLVSTAQVSASFESKSLESNLQYDAKAICHSVAKALGEDWDECASVGPKLDKQGTTEYVFMTDDGERACRVWTTSHGGQKGFLSPAPVNADECPLGTFFTVKPMSEELYEVDITFGG</sequence>
<protein>
    <submittedName>
        <fullName evidence="2">Uncharacterized protein</fullName>
    </submittedName>
</protein>
<gene>
    <name evidence="2" type="ORF">FM038_022165</name>
</gene>
<proteinExistence type="predicted"/>
<evidence type="ECO:0000313" key="2">
    <source>
        <dbReference type="EMBL" id="QPG59772.1"/>
    </source>
</evidence>
<evidence type="ECO:0000313" key="3">
    <source>
        <dbReference type="Proteomes" id="UP000316416"/>
    </source>
</evidence>
<evidence type="ECO:0000256" key="1">
    <source>
        <dbReference type="SAM" id="SignalP"/>
    </source>
</evidence>
<name>A0ABX6VCQ5_9GAMM</name>
<keyword evidence="3" id="KW-1185">Reference proteome</keyword>
<organism evidence="2 3">
    <name type="scientific">Shewanella eurypsychrophilus</name>
    <dbReference type="NCBI Taxonomy" id="2593656"/>
    <lineage>
        <taxon>Bacteria</taxon>
        <taxon>Pseudomonadati</taxon>
        <taxon>Pseudomonadota</taxon>
        <taxon>Gammaproteobacteria</taxon>
        <taxon>Alteromonadales</taxon>
        <taxon>Shewanellaceae</taxon>
        <taxon>Shewanella</taxon>
    </lineage>
</organism>
<dbReference type="Proteomes" id="UP000316416">
    <property type="component" value="Chromosome"/>
</dbReference>